<evidence type="ECO:0000313" key="2">
    <source>
        <dbReference type="Proteomes" id="UP000198251"/>
    </source>
</evidence>
<organism evidence="1 2">
    <name type="scientific">Micromonospora echinofusca</name>
    <dbReference type="NCBI Taxonomy" id="47858"/>
    <lineage>
        <taxon>Bacteria</taxon>
        <taxon>Bacillati</taxon>
        <taxon>Actinomycetota</taxon>
        <taxon>Actinomycetes</taxon>
        <taxon>Micromonosporales</taxon>
        <taxon>Micromonosporaceae</taxon>
        <taxon>Micromonospora</taxon>
    </lineage>
</organism>
<evidence type="ECO:0000313" key="1">
    <source>
        <dbReference type="EMBL" id="SCG16377.1"/>
    </source>
</evidence>
<name>A0A1C5G9H2_MICEH</name>
<dbReference type="GeneID" id="95802440"/>
<dbReference type="RefSeq" id="WP_089000278.1">
    <property type="nucleotide sequence ID" value="NZ_JBFAAC010000038.1"/>
</dbReference>
<accession>A0A1C5G9H2</accession>
<sequence>MAEVACPFCYQRIDGSTLWFQCLGKGDADHRGCEPGPDATRRNMTGFTEIMRPVFPPPRHQRLRPVRVAWCPNCGGRTGIRACPSCHTPVPPNFGETASPMIAMFGGKGTGKTVYLTVLANELRSSDLRRRFAADIRMTGDGQGGFKSPLEWLEQNVDRMFTEHKLFEATAAAVNGRQNPLVFEWRGEHRRWGRPPVYRTSYLSFHDTAGEDVGTLSGANDLAYVGAADGLILLLDPFMLPGAREKLRLPPSAIRSTEDTIAVVDRLTQSLRASNGVRGSERISKPVAVAFAKMDAFYEELGPEHPLRQEPPRGPAYDEQLGRATHEQVAALLRGWQGDDIEQHLRMNYKTFRYFFVSALGAEPDYDNALVEERGVRPYRVDEPLLWLLSLPRFGVVPRQG</sequence>
<dbReference type="AlphaFoldDB" id="A0A1C5G9H2"/>
<dbReference type="EMBL" id="LT607733">
    <property type="protein sequence ID" value="SCG16377.1"/>
    <property type="molecule type" value="Genomic_DNA"/>
</dbReference>
<proteinExistence type="predicted"/>
<gene>
    <name evidence="1" type="ORF">GA0070610_2639</name>
</gene>
<dbReference type="Proteomes" id="UP000198251">
    <property type="component" value="Chromosome I"/>
</dbReference>
<reference evidence="1 2" key="1">
    <citation type="submission" date="2016-06" db="EMBL/GenBank/DDBJ databases">
        <authorList>
            <person name="Kjaerup R.B."/>
            <person name="Dalgaard T.S."/>
            <person name="Juul-Madsen H.R."/>
        </authorList>
    </citation>
    <scope>NUCLEOTIDE SEQUENCE [LARGE SCALE GENOMIC DNA]</scope>
    <source>
        <strain evidence="1 2">DSM 43913</strain>
    </source>
</reference>
<keyword evidence="2" id="KW-1185">Reference proteome</keyword>
<protein>
    <submittedName>
        <fullName evidence="1">Uncharacterized protein</fullName>
    </submittedName>
</protein>